<reference evidence="1 2" key="1">
    <citation type="submission" date="2021-07" db="EMBL/GenBank/DDBJ databases">
        <authorList>
            <person name="Palmer J.M."/>
        </authorList>
    </citation>
    <scope>NUCLEOTIDE SEQUENCE [LARGE SCALE GENOMIC DNA]</scope>
    <source>
        <strain evidence="1 2">AT_MEX2019</strain>
        <tissue evidence="1">Muscle</tissue>
    </source>
</reference>
<dbReference type="EMBL" id="JAHUTI010090934">
    <property type="protein sequence ID" value="MED6261865.1"/>
    <property type="molecule type" value="Genomic_DNA"/>
</dbReference>
<name>A0ABU7CJD0_9TELE</name>
<dbReference type="Proteomes" id="UP001345963">
    <property type="component" value="Unassembled WGS sequence"/>
</dbReference>
<sequence>MDRYYVRMDDRGLHSGSVGSTVPLQQEGPGFRSCPFCIEFACSPHACGGSLQVLQLPHWSLKLPLGASVDACLSCVSVLACDGLAVCRGCTPPLTPLTLHNWVQTRDG</sequence>
<organism evidence="1 2">
    <name type="scientific">Ataeniobius toweri</name>
    <dbReference type="NCBI Taxonomy" id="208326"/>
    <lineage>
        <taxon>Eukaryota</taxon>
        <taxon>Metazoa</taxon>
        <taxon>Chordata</taxon>
        <taxon>Craniata</taxon>
        <taxon>Vertebrata</taxon>
        <taxon>Euteleostomi</taxon>
        <taxon>Actinopterygii</taxon>
        <taxon>Neopterygii</taxon>
        <taxon>Teleostei</taxon>
        <taxon>Neoteleostei</taxon>
        <taxon>Acanthomorphata</taxon>
        <taxon>Ovalentaria</taxon>
        <taxon>Atherinomorphae</taxon>
        <taxon>Cyprinodontiformes</taxon>
        <taxon>Goodeidae</taxon>
        <taxon>Ataeniobius</taxon>
    </lineage>
</organism>
<comment type="caution">
    <text evidence="1">The sequence shown here is derived from an EMBL/GenBank/DDBJ whole genome shotgun (WGS) entry which is preliminary data.</text>
</comment>
<keyword evidence="2" id="KW-1185">Reference proteome</keyword>
<protein>
    <submittedName>
        <fullName evidence="1">Uncharacterized protein</fullName>
    </submittedName>
</protein>
<evidence type="ECO:0000313" key="1">
    <source>
        <dbReference type="EMBL" id="MED6261865.1"/>
    </source>
</evidence>
<gene>
    <name evidence="1" type="ORF">ATANTOWER_011075</name>
</gene>
<accession>A0ABU7CJD0</accession>
<evidence type="ECO:0000313" key="2">
    <source>
        <dbReference type="Proteomes" id="UP001345963"/>
    </source>
</evidence>
<proteinExistence type="predicted"/>